<keyword evidence="2" id="KW-1185">Reference proteome</keyword>
<dbReference type="Proteomes" id="UP000735302">
    <property type="component" value="Unassembled WGS sequence"/>
</dbReference>
<gene>
    <name evidence="1" type="ORF">PoB_005903600</name>
</gene>
<name>A0AAV4CB47_9GAST</name>
<proteinExistence type="predicted"/>
<comment type="caution">
    <text evidence="1">The sequence shown here is derived from an EMBL/GenBank/DDBJ whole genome shotgun (WGS) entry which is preliminary data.</text>
</comment>
<reference evidence="1 2" key="1">
    <citation type="journal article" date="2021" name="Elife">
        <title>Chloroplast acquisition without the gene transfer in kleptoplastic sea slugs, Plakobranchus ocellatus.</title>
        <authorList>
            <person name="Maeda T."/>
            <person name="Takahashi S."/>
            <person name="Yoshida T."/>
            <person name="Shimamura S."/>
            <person name="Takaki Y."/>
            <person name="Nagai Y."/>
            <person name="Toyoda A."/>
            <person name="Suzuki Y."/>
            <person name="Arimoto A."/>
            <person name="Ishii H."/>
            <person name="Satoh N."/>
            <person name="Nishiyama T."/>
            <person name="Hasebe M."/>
            <person name="Maruyama T."/>
            <person name="Minagawa J."/>
            <person name="Obokata J."/>
            <person name="Shigenobu S."/>
        </authorList>
    </citation>
    <scope>NUCLEOTIDE SEQUENCE [LARGE SCALE GENOMIC DNA]</scope>
</reference>
<protein>
    <submittedName>
        <fullName evidence="1">Uncharacterized protein</fullName>
    </submittedName>
</protein>
<dbReference type="AlphaFoldDB" id="A0AAV4CB47"/>
<evidence type="ECO:0000313" key="1">
    <source>
        <dbReference type="EMBL" id="GFO32531.1"/>
    </source>
</evidence>
<evidence type="ECO:0000313" key="2">
    <source>
        <dbReference type="Proteomes" id="UP000735302"/>
    </source>
</evidence>
<dbReference type="EMBL" id="BLXT01006630">
    <property type="protein sequence ID" value="GFO32531.1"/>
    <property type="molecule type" value="Genomic_DNA"/>
</dbReference>
<sequence length="111" mass="13101">MQFFEPTEVDMASSNLTIGPYMMPHGNIRISLLFQKNGQTVYTSYRYFKVIHYGDFFHKRKVPHSLLVSWPLDGDIWFDTSESFFASRKESYGYITDSRLRKHPHVMLVKS</sequence>
<accession>A0AAV4CB47</accession>
<organism evidence="1 2">
    <name type="scientific">Plakobranchus ocellatus</name>
    <dbReference type="NCBI Taxonomy" id="259542"/>
    <lineage>
        <taxon>Eukaryota</taxon>
        <taxon>Metazoa</taxon>
        <taxon>Spiralia</taxon>
        <taxon>Lophotrochozoa</taxon>
        <taxon>Mollusca</taxon>
        <taxon>Gastropoda</taxon>
        <taxon>Heterobranchia</taxon>
        <taxon>Euthyneura</taxon>
        <taxon>Panpulmonata</taxon>
        <taxon>Sacoglossa</taxon>
        <taxon>Placobranchoidea</taxon>
        <taxon>Plakobranchidae</taxon>
        <taxon>Plakobranchus</taxon>
    </lineage>
</organism>